<dbReference type="InterPro" id="IPR005814">
    <property type="entry name" value="Aminotrans_3"/>
</dbReference>
<dbReference type="InterPro" id="IPR049704">
    <property type="entry name" value="Aminotrans_3_PPA_site"/>
</dbReference>
<dbReference type="PANTHER" id="PTHR43775:SF51">
    <property type="entry name" value="INACTIVE PHENOLPHTHIOCEROL SYNTHESIS POLYKETIDE SYNTHASE TYPE I PKS1-RELATED"/>
    <property type="match status" value="1"/>
</dbReference>
<evidence type="ECO:0000256" key="5">
    <source>
        <dbReference type="ARBA" id="ARBA00022898"/>
    </source>
</evidence>
<dbReference type="SUPFAM" id="SSF55048">
    <property type="entry name" value="Probable ACP-binding domain of malonyl-CoA ACP transacylase"/>
    <property type="match status" value="1"/>
</dbReference>
<dbReference type="Gene3D" id="1.10.1200.10">
    <property type="entry name" value="ACP-like"/>
    <property type="match status" value="2"/>
</dbReference>
<dbReference type="InterPro" id="IPR020845">
    <property type="entry name" value="AMP-binding_CS"/>
</dbReference>
<dbReference type="CDD" id="cd00610">
    <property type="entry name" value="OAT_like"/>
    <property type="match status" value="1"/>
</dbReference>
<dbReference type="Pfam" id="PF00550">
    <property type="entry name" value="PP-binding"/>
    <property type="match status" value="2"/>
</dbReference>
<dbReference type="EMBL" id="FZOU01000001">
    <property type="protein sequence ID" value="SNS48059.1"/>
    <property type="molecule type" value="Genomic_DNA"/>
</dbReference>
<dbReference type="SUPFAM" id="SSF53901">
    <property type="entry name" value="Thiolase-like"/>
    <property type="match status" value="1"/>
</dbReference>
<dbReference type="SUPFAM" id="SSF56801">
    <property type="entry name" value="Acetyl-CoA synthetase-like"/>
    <property type="match status" value="1"/>
</dbReference>
<dbReference type="GO" id="GO:0006633">
    <property type="term" value="P:fatty acid biosynthetic process"/>
    <property type="evidence" value="ECO:0007669"/>
    <property type="project" value="InterPro"/>
</dbReference>
<dbReference type="InterPro" id="IPR010071">
    <property type="entry name" value="AA_adenyl_dom"/>
</dbReference>
<dbReference type="PANTHER" id="PTHR43775">
    <property type="entry name" value="FATTY ACID SYNTHASE"/>
    <property type="match status" value="1"/>
</dbReference>
<dbReference type="InterPro" id="IPR045851">
    <property type="entry name" value="AMP-bd_C_sf"/>
</dbReference>
<organism evidence="9 10">
    <name type="scientific">Granulicella rosea</name>
    <dbReference type="NCBI Taxonomy" id="474952"/>
    <lineage>
        <taxon>Bacteria</taxon>
        <taxon>Pseudomonadati</taxon>
        <taxon>Acidobacteriota</taxon>
        <taxon>Terriglobia</taxon>
        <taxon>Terriglobales</taxon>
        <taxon>Acidobacteriaceae</taxon>
        <taxon>Granulicella</taxon>
    </lineage>
</organism>
<feature type="domain" description="Ketosynthase family 3 (KS3)" evidence="8">
    <location>
        <begin position="14"/>
        <end position="436"/>
    </location>
</feature>
<dbReference type="SMART" id="SM00823">
    <property type="entry name" value="PKS_PP"/>
    <property type="match status" value="2"/>
</dbReference>
<dbReference type="InterPro" id="IPR014043">
    <property type="entry name" value="Acyl_transferase_dom"/>
</dbReference>
<dbReference type="Gene3D" id="3.30.559.30">
    <property type="entry name" value="Nonribosomal peptide synthetase, condensation domain"/>
    <property type="match status" value="1"/>
</dbReference>
<protein>
    <submittedName>
        <fullName evidence="9">Amino acid adenylation domain-containing protein</fullName>
    </submittedName>
</protein>
<dbReference type="SUPFAM" id="SSF52777">
    <property type="entry name" value="CoA-dependent acyltransferases"/>
    <property type="match status" value="2"/>
</dbReference>
<dbReference type="CDD" id="cd12116">
    <property type="entry name" value="A_NRPS_Ta1_like"/>
    <property type="match status" value="1"/>
</dbReference>
<dbReference type="InterPro" id="IPR016036">
    <property type="entry name" value="Malonyl_transacylase_ACP-bd"/>
</dbReference>
<accession>A0A239ETY4</accession>
<keyword evidence="10" id="KW-1185">Reference proteome</keyword>
<dbReference type="CDD" id="cd00833">
    <property type="entry name" value="PKS"/>
    <property type="match status" value="1"/>
</dbReference>
<dbReference type="InterPro" id="IPR018201">
    <property type="entry name" value="Ketoacyl_synth_AS"/>
</dbReference>
<dbReference type="InterPro" id="IPR036736">
    <property type="entry name" value="ACP-like_sf"/>
</dbReference>
<dbReference type="GO" id="GO:0031177">
    <property type="term" value="F:phosphopantetheine binding"/>
    <property type="evidence" value="ECO:0007669"/>
    <property type="project" value="InterPro"/>
</dbReference>
<proteinExistence type="inferred from homology"/>
<evidence type="ECO:0000313" key="10">
    <source>
        <dbReference type="Proteomes" id="UP000198356"/>
    </source>
</evidence>
<keyword evidence="4" id="KW-0808">Transferase</keyword>
<gene>
    <name evidence="9" type="ORF">SAMN05421770_1011156</name>
</gene>
<dbReference type="InterPro" id="IPR015422">
    <property type="entry name" value="PyrdxlP-dep_Trfase_small"/>
</dbReference>
<dbReference type="InterPro" id="IPR023213">
    <property type="entry name" value="CAT-like_dom_sf"/>
</dbReference>
<dbReference type="Pfam" id="PF00109">
    <property type="entry name" value="ketoacyl-synt"/>
    <property type="match status" value="1"/>
</dbReference>
<dbReference type="Pfam" id="PF22621">
    <property type="entry name" value="CurL-like_PKS_C"/>
    <property type="match status" value="1"/>
</dbReference>
<keyword evidence="5" id="KW-0663">Pyridoxal phosphate</keyword>
<dbReference type="Gene3D" id="3.30.70.3290">
    <property type="match status" value="1"/>
</dbReference>
<dbReference type="InterPro" id="IPR014030">
    <property type="entry name" value="Ketoacyl_synth_N"/>
</dbReference>
<comment type="similarity">
    <text evidence="6">In the C-terminal section; belongs to the NRP synthetase family.</text>
</comment>
<dbReference type="Gene3D" id="3.90.1150.10">
    <property type="entry name" value="Aspartate Aminotransferase, domain 1"/>
    <property type="match status" value="1"/>
</dbReference>
<evidence type="ECO:0000256" key="2">
    <source>
        <dbReference type="ARBA" id="ARBA00022450"/>
    </source>
</evidence>
<dbReference type="InterPro" id="IPR014031">
    <property type="entry name" value="Ketoacyl_synth_C"/>
</dbReference>
<dbReference type="InterPro" id="IPR001242">
    <property type="entry name" value="Condensation_dom"/>
</dbReference>
<evidence type="ECO:0000259" key="8">
    <source>
        <dbReference type="PROSITE" id="PS52004"/>
    </source>
</evidence>
<sequence length="2646" mass="285297">MSDDLYTEQDEQTLDGIAIIGMSGQFPGARDIEAFWANILAGKDTVTQFANHNPNDPDYVAARGVLEDAAMFDAEFFGISPREAERMDPQHRLFLEACANALEDAGYVSNDYPGAIGLFGGCSLNTYLLANLCKDRETIDALTSSYQVGEFQHLLGNDKDFLTTRAAYKLNLRGPVMSVQSACATSLVAICQASQSLMTYQCDMALAGGVSVTFPQERGHQYSEGSIGSRDGHCRPFDKDATGTVFGHGVGVVLLKRLEDAVRDGDHIEAVIRGFAVNNDGAMKAGYMAPGVDGQAGVIATAQAMAGVPVDTITCIEAHGTATPLGDPIEVAALTKAFRTGTDRTGFCAIGTAKANVGHLDSAAGVTGVIKTALSLSHKLLPPLAHFEEANPEIDFAKTPFYINRAVKPWLADGPLRAGVSAFGVGGVNAHVVMEEAPRLTSRASSRKQHLLCLSARTENALEDMKANLAAYFFAHPEAKLDDVAYTLATGRRAHDWKSFVVAGEAKDAAAQLQSNVKKQRSEATPKVAFLFTGQGSQSPGMGQELYTTEPVYREAVDACCDELLSFLAYDLRTLLYPTADQITAAAETLQETRFAQPALFVTELALATLWQSWGIQPQAMAGHSLGEYVAAVLAGVMSREDAVRLVSLRGRSMQAMQRGAMTSVALSEAALAEYVGDDVCIAALNAPNASVLAGTFAAIELVEQALNEKQIAFRRLRTSHAFHSAMLDPMLADFEAAVRAVTLHEPRIPYVSGVTGTWITGTQATDPQYWARQCRQPVRFADALETLMNDGSTLLIEVGPGETLTTLGKQQRGGHDATFVASLPRGANAASIQHALGQIWNAGIMPDWTAYYAHEQRNKVSLPTYPYERKLHWVAPPERLNVDLTKHVQAERSALDTQTETVPTGVEMQVPERKVRLQTIVAGVFEELSGIHTTAAEADHMFLELGFDSLFLTQATQSLQKKFNVKLTFRQIMEQYPTIASLSAYLDTVLPADAFPADVAPKPAATAVATSTPAAQPLMPAPTLHMPAGEAASAMERLMAQQLAMMSQVFASQVAMLQGAAPIASASSVVTATPTASVPAPASSAPFVSSAAEVKHGSYRPLQPKATAEMDARQEKYVAELIAKYERKTPTSKKLTQAARPHLADPRAVAGFRPQWKEMVYPLLTDRAKGSKIWDVDGNEYIDIVNGYGCIMFGHSPDFVVEAITKQLEYGVAIGPQTPLAGEVAKMICELTGNERVTFCNTGSEAVMAAIRVARTVTGRDKLVYFAGDYHGTFDEVLIRNTPRGSSPIAPGIPLANTGNVIVLDYGSDASLAYLREHCAEIAAVMIEPVQTRNPGLQPVAFIKEVRKITEDAGTVFIIDEVVTGFRLAPGGAQEFFGVRADMATYGKVIGGGHPIGVLSGKREYLDALDGGAWQYGDDSGPEVGVTFFAGTFVRHPLAMAAAKSVLTFLKAQGPQLQSELNRKTRETAEELDRFFADRGVPCRVHHFASWFYFTFPHDVRLGSLLYYAMRTKGIHIQEGYPCFLTTAHSDGDIEAIKKAFRETIVEMQAAGALPGLAANSEFHPDALAETPASVPLTEPQREIFLAAALSDEANCAFNESLTLHLRGPVDIAKLERSLAAAVSRHDALRTTVSLDGDSMLIASEFNLPIEVVDLTLLNEAQQTDQLVQAGAEEGHRPFDLHHGPLVRATIFKLSTDHVALVMTAHHIVLDGWSANQLLEDAGKFYANGGEKPASIEPLLPFSSYAMHERKRAQSGEFDTNEAYWVKRFEGRAPVLALPTDRPRPANKTYNGATIEGSLGPQLYTALKAASAKNGCTLYVTMLSGFQLLMHRLTGQDEVVVGISTAGQALIEDASLVGHAVHFLPMLSDLTAGETVKEHLRSTRGLLLDAYDHQEFTYGSLLRKLRIPRDPSRLPLIEVQFNLERVGVNVKFDGLKTHMRANPKQYVNTDLFLNVVETENDLEFACDFNTDLFDECTLRCWMKHYAELLTNIGESSDVAVSELRLLDAATRTQILSGWNNTAIDFGAFESIHAAFAQRAHTHPQETAVQCGGAAWTYGQLNNYASGLARKLVRDGLAPGGLVGVCVDRSCQMLGAVLAVLMAGGAYVPLDPRHPTERLEMVLEDAGMSFLITGTATRLMLKTPVKTIDLNTLIVDDAGPLAPAKVAPETVAYVIYTSGSTGRPKGVAVGHGALINLLRSMEREPGLAANDTLVAITTLAFDIAGLELLLPLLTGAKLVIATDAQVHDGFELAALLTRSKATVLQATPGAWRMLIEAGWNGDMPLKVLCGGEALPRELADKLLERSNEVWNVYGPTETTIWSSATRVQVGTGPLLLGPPIANTQFYILDKHMQPAPVGVTGELYIGGAGLAQGYWKRPELTAEKFVPSPFGAGRIYNTGDVARWSANGLLELLGRSDFQVKVRGYRIELGEIEAALAKHAQVKEAVVVQYITPGRNGGAGITRLIAYVAAGDAANNPAPLIAELTAMLADKLPEYMAPNAIVALTSMPRTPNGKVDRKGLPDPAMALASALQNSQGAFTEPTNDEQKKLVTIWSEILQLDRVSTTDSIFELGADSLLIFRIAARAQREGLPVTATMLFQHRTIVALSQALEQNAIGSVNVGPSVRATTRITPASRESYRYAKGKNS</sequence>
<dbReference type="SMART" id="SM00825">
    <property type="entry name" value="PKS_KS"/>
    <property type="match status" value="1"/>
</dbReference>
<dbReference type="Pfam" id="PF00202">
    <property type="entry name" value="Aminotran_3"/>
    <property type="match status" value="1"/>
</dbReference>
<dbReference type="Pfam" id="PF00501">
    <property type="entry name" value="AMP-binding"/>
    <property type="match status" value="1"/>
</dbReference>
<dbReference type="OrthoDB" id="9765680at2"/>
<dbReference type="Pfam" id="PF02801">
    <property type="entry name" value="Ketoacyl-synt_C"/>
    <property type="match status" value="1"/>
</dbReference>
<dbReference type="SUPFAM" id="SSF47336">
    <property type="entry name" value="ACP-like"/>
    <property type="match status" value="2"/>
</dbReference>
<dbReference type="FunFam" id="3.40.50.980:FF:000001">
    <property type="entry name" value="Non-ribosomal peptide synthetase"/>
    <property type="match status" value="1"/>
</dbReference>
<dbReference type="InterPro" id="IPR016035">
    <property type="entry name" value="Acyl_Trfase/lysoPLipase"/>
</dbReference>
<dbReference type="SMART" id="SM00827">
    <property type="entry name" value="PKS_AT"/>
    <property type="match status" value="1"/>
</dbReference>
<dbReference type="Gene3D" id="3.30.559.10">
    <property type="entry name" value="Chloramphenicol acetyltransferase-like domain"/>
    <property type="match status" value="1"/>
</dbReference>
<dbReference type="GO" id="GO:0030170">
    <property type="term" value="F:pyridoxal phosphate binding"/>
    <property type="evidence" value="ECO:0007669"/>
    <property type="project" value="InterPro"/>
</dbReference>
<dbReference type="InterPro" id="IPR016039">
    <property type="entry name" value="Thiolase-like"/>
</dbReference>
<dbReference type="Gene3D" id="3.40.47.10">
    <property type="match status" value="1"/>
</dbReference>
<dbReference type="GO" id="GO:0004312">
    <property type="term" value="F:fatty acid synthase activity"/>
    <property type="evidence" value="ECO:0007669"/>
    <property type="project" value="TreeGrafter"/>
</dbReference>
<dbReference type="PROSITE" id="PS00600">
    <property type="entry name" value="AA_TRANSFER_CLASS_3"/>
    <property type="match status" value="1"/>
</dbReference>
<dbReference type="PROSITE" id="PS00455">
    <property type="entry name" value="AMP_BINDING"/>
    <property type="match status" value="1"/>
</dbReference>
<dbReference type="Pfam" id="PF13193">
    <property type="entry name" value="AMP-binding_C"/>
    <property type="match status" value="1"/>
</dbReference>
<dbReference type="PROSITE" id="PS52004">
    <property type="entry name" value="KS3_2"/>
    <property type="match status" value="1"/>
</dbReference>
<dbReference type="Gene3D" id="3.40.366.10">
    <property type="entry name" value="Malonyl-Coenzyme A Acyl Carrier Protein, domain 2"/>
    <property type="match status" value="1"/>
</dbReference>
<dbReference type="FunFam" id="3.40.50.12780:FF:000012">
    <property type="entry name" value="Non-ribosomal peptide synthetase"/>
    <property type="match status" value="1"/>
</dbReference>
<keyword evidence="3" id="KW-0597">Phosphoprotein</keyword>
<reference evidence="9 10" key="1">
    <citation type="submission" date="2017-06" db="EMBL/GenBank/DDBJ databases">
        <authorList>
            <person name="Kim H.J."/>
            <person name="Triplett B.A."/>
        </authorList>
    </citation>
    <scope>NUCLEOTIDE SEQUENCE [LARGE SCALE GENOMIC DNA]</scope>
    <source>
        <strain evidence="9 10">DSM 18704</strain>
    </source>
</reference>
<dbReference type="GO" id="GO:0008483">
    <property type="term" value="F:transaminase activity"/>
    <property type="evidence" value="ECO:0007669"/>
    <property type="project" value="InterPro"/>
</dbReference>
<dbReference type="InterPro" id="IPR025110">
    <property type="entry name" value="AMP-bd_C"/>
</dbReference>
<evidence type="ECO:0000256" key="4">
    <source>
        <dbReference type="ARBA" id="ARBA00022679"/>
    </source>
</evidence>
<dbReference type="Pfam" id="PF00668">
    <property type="entry name" value="Condensation"/>
    <property type="match status" value="1"/>
</dbReference>
<name>A0A239ETY4_9BACT</name>
<dbReference type="Gene3D" id="3.40.640.10">
    <property type="entry name" value="Type I PLP-dependent aspartate aminotransferase-like (Major domain)"/>
    <property type="match status" value="1"/>
</dbReference>
<dbReference type="InterPro" id="IPR020841">
    <property type="entry name" value="PKS_Beta-ketoAc_synthase_dom"/>
</dbReference>
<dbReference type="SUPFAM" id="SSF52151">
    <property type="entry name" value="FabD/lysophospholipase-like"/>
    <property type="match status" value="1"/>
</dbReference>
<dbReference type="PROSITE" id="PS50075">
    <property type="entry name" value="CARRIER"/>
    <property type="match status" value="2"/>
</dbReference>
<evidence type="ECO:0000256" key="6">
    <source>
        <dbReference type="ARBA" id="ARBA00029443"/>
    </source>
</evidence>
<comment type="cofactor">
    <cofactor evidence="1">
        <name>pyridoxal 5'-phosphate</name>
        <dbReference type="ChEBI" id="CHEBI:597326"/>
    </cofactor>
</comment>
<dbReference type="InterPro" id="IPR020806">
    <property type="entry name" value="PKS_PP-bd"/>
</dbReference>
<dbReference type="CDD" id="cd19531">
    <property type="entry name" value="LCL_NRPS-like"/>
    <property type="match status" value="1"/>
</dbReference>
<feature type="domain" description="Carrier" evidence="7">
    <location>
        <begin position="2540"/>
        <end position="2614"/>
    </location>
</feature>
<dbReference type="Proteomes" id="UP000198356">
    <property type="component" value="Unassembled WGS sequence"/>
</dbReference>
<keyword evidence="2" id="KW-0596">Phosphopantetheine</keyword>
<dbReference type="SUPFAM" id="SSF53383">
    <property type="entry name" value="PLP-dependent transferases"/>
    <property type="match status" value="1"/>
</dbReference>
<evidence type="ECO:0000256" key="3">
    <source>
        <dbReference type="ARBA" id="ARBA00022553"/>
    </source>
</evidence>
<dbReference type="RefSeq" id="WP_089407381.1">
    <property type="nucleotide sequence ID" value="NZ_FZOU01000001.1"/>
</dbReference>
<dbReference type="Gene3D" id="3.30.300.30">
    <property type="match status" value="1"/>
</dbReference>
<dbReference type="FunFam" id="2.30.38.10:FF:000001">
    <property type="entry name" value="Non-ribosomal peptide synthetase PvdI"/>
    <property type="match status" value="1"/>
</dbReference>
<evidence type="ECO:0000256" key="1">
    <source>
        <dbReference type="ARBA" id="ARBA00001933"/>
    </source>
</evidence>
<dbReference type="Gene3D" id="3.40.50.980">
    <property type="match status" value="2"/>
</dbReference>
<dbReference type="InterPro" id="IPR015421">
    <property type="entry name" value="PyrdxlP-dep_Trfase_major"/>
</dbReference>
<evidence type="ECO:0000313" key="9">
    <source>
        <dbReference type="EMBL" id="SNS48059.1"/>
    </source>
</evidence>
<dbReference type="Gene3D" id="3.30.70.250">
    <property type="entry name" value="Malonyl-CoA ACP transacylase, ACP-binding"/>
    <property type="match status" value="1"/>
</dbReference>
<evidence type="ECO:0000259" key="7">
    <source>
        <dbReference type="PROSITE" id="PS50075"/>
    </source>
</evidence>
<dbReference type="NCBIfam" id="TIGR01733">
    <property type="entry name" value="AA-adenyl-dom"/>
    <property type="match status" value="1"/>
</dbReference>
<dbReference type="GO" id="GO:0004315">
    <property type="term" value="F:3-oxoacyl-[acyl-carrier-protein] synthase activity"/>
    <property type="evidence" value="ECO:0007669"/>
    <property type="project" value="InterPro"/>
</dbReference>
<dbReference type="InterPro" id="IPR015424">
    <property type="entry name" value="PyrdxlP-dep_Trfase"/>
</dbReference>
<dbReference type="InterPro" id="IPR001227">
    <property type="entry name" value="Ac_transferase_dom_sf"/>
</dbReference>
<dbReference type="InterPro" id="IPR050091">
    <property type="entry name" value="PKS_NRPS_Biosynth_Enz"/>
</dbReference>
<dbReference type="InterPro" id="IPR000873">
    <property type="entry name" value="AMP-dep_synth/lig_dom"/>
</dbReference>
<dbReference type="Gene3D" id="2.30.38.10">
    <property type="entry name" value="Luciferase, Domain 3"/>
    <property type="match status" value="1"/>
</dbReference>
<dbReference type="InterPro" id="IPR009081">
    <property type="entry name" value="PP-bd_ACP"/>
</dbReference>
<dbReference type="Pfam" id="PF00698">
    <property type="entry name" value="Acyl_transf_1"/>
    <property type="match status" value="1"/>
</dbReference>
<dbReference type="PROSITE" id="PS00606">
    <property type="entry name" value="KS3_1"/>
    <property type="match status" value="1"/>
</dbReference>
<feature type="domain" description="Carrier" evidence="7">
    <location>
        <begin position="912"/>
        <end position="991"/>
    </location>
</feature>